<name>A0A9P4QF55_9PEZI</name>
<feature type="compositionally biased region" description="Polar residues" evidence="1">
    <location>
        <begin position="106"/>
        <end position="115"/>
    </location>
</feature>
<accession>A0A9P4QF55</accession>
<feature type="region of interest" description="Disordered" evidence="1">
    <location>
        <begin position="420"/>
        <end position="443"/>
    </location>
</feature>
<evidence type="ECO:0000256" key="1">
    <source>
        <dbReference type="SAM" id="MobiDB-lite"/>
    </source>
</evidence>
<reference evidence="2" key="1">
    <citation type="journal article" date="2020" name="Stud. Mycol.">
        <title>101 Dothideomycetes genomes: a test case for predicting lifestyles and emergence of pathogens.</title>
        <authorList>
            <person name="Haridas S."/>
            <person name="Albert R."/>
            <person name="Binder M."/>
            <person name="Bloem J."/>
            <person name="Labutti K."/>
            <person name="Salamov A."/>
            <person name="Andreopoulos B."/>
            <person name="Baker S."/>
            <person name="Barry K."/>
            <person name="Bills G."/>
            <person name="Bluhm B."/>
            <person name="Cannon C."/>
            <person name="Castanera R."/>
            <person name="Culley D."/>
            <person name="Daum C."/>
            <person name="Ezra D."/>
            <person name="Gonzalez J."/>
            <person name="Henrissat B."/>
            <person name="Kuo A."/>
            <person name="Liang C."/>
            <person name="Lipzen A."/>
            <person name="Lutzoni F."/>
            <person name="Magnuson J."/>
            <person name="Mondo S."/>
            <person name="Nolan M."/>
            <person name="Ohm R."/>
            <person name="Pangilinan J."/>
            <person name="Park H.-J."/>
            <person name="Ramirez L."/>
            <person name="Alfaro M."/>
            <person name="Sun H."/>
            <person name="Tritt A."/>
            <person name="Yoshinaga Y."/>
            <person name="Zwiers L.-H."/>
            <person name="Turgeon B."/>
            <person name="Goodwin S."/>
            <person name="Spatafora J."/>
            <person name="Crous P."/>
            <person name="Grigoriev I."/>
        </authorList>
    </citation>
    <scope>NUCLEOTIDE SEQUENCE</scope>
    <source>
        <strain evidence="2">CBS 116435</strain>
    </source>
</reference>
<feature type="compositionally biased region" description="Basic and acidic residues" evidence="1">
    <location>
        <begin position="1"/>
        <end position="12"/>
    </location>
</feature>
<feature type="region of interest" description="Disordered" evidence="1">
    <location>
        <begin position="531"/>
        <end position="552"/>
    </location>
</feature>
<sequence>MPHKPCEADSTRPVRRSSLPRLSSLASLQVFNPFSSRHSNNNLPSDSTCKHSMSASSPTRSTRYRNNNEQLFIDEEIGLSSPTAPHFSRPTAQAPTSTIRGRWLPRQSNRQQLFNEPNREVSKSSAFSNIPLPIKSKAEAPRPREQSARQKSQHKSRSSRIPFPLTTNRTHSVRVSKILCADAPISKRSGTEPFLERALGDVGKTEHKRPAKVFNENLRFSTIHALPSMSEEVGSPDLCASSPSLGAGVPTFVPIDRDRQAVGETAVGVDCVAITKHIDRPDAGAWSENNHYRRRCDGSPTLKASPYRQSVQRWNSQPVIGASMPSQLKVITGVQLGKVLSETQPITLRNPSWSSPQQVETNYMSSHLPSLGSFESLPIPPSKKTLGEVNAREPLEFWTGRLVALCDRYRNEENKHVLSFSDSADKQPDSSDSEKMHSTEAAVGRQRRALEELCVACTTEEAVSSLIAFQYHLSTVNGDHDLAKPLREVTSIATESGSVRVKASVTATMLGSGSARRKAFIDRLLGKSSTRAARTGNTGGGGSTSNRRLSWV</sequence>
<dbReference type="EMBL" id="MU003769">
    <property type="protein sequence ID" value="KAF2725105.1"/>
    <property type="molecule type" value="Genomic_DNA"/>
</dbReference>
<gene>
    <name evidence="2" type="ORF">K431DRAFT_331576</name>
</gene>
<feature type="region of interest" description="Disordered" evidence="1">
    <location>
        <begin position="79"/>
        <end position="165"/>
    </location>
</feature>
<keyword evidence="3" id="KW-1185">Reference proteome</keyword>
<organism evidence="2 3">
    <name type="scientific">Polychaeton citri CBS 116435</name>
    <dbReference type="NCBI Taxonomy" id="1314669"/>
    <lineage>
        <taxon>Eukaryota</taxon>
        <taxon>Fungi</taxon>
        <taxon>Dikarya</taxon>
        <taxon>Ascomycota</taxon>
        <taxon>Pezizomycotina</taxon>
        <taxon>Dothideomycetes</taxon>
        <taxon>Dothideomycetidae</taxon>
        <taxon>Capnodiales</taxon>
        <taxon>Capnodiaceae</taxon>
        <taxon>Polychaeton</taxon>
    </lineage>
</organism>
<protein>
    <submittedName>
        <fullName evidence="2">Uncharacterized protein</fullName>
    </submittedName>
</protein>
<dbReference type="Proteomes" id="UP000799441">
    <property type="component" value="Unassembled WGS sequence"/>
</dbReference>
<proteinExistence type="predicted"/>
<feature type="compositionally biased region" description="Basic and acidic residues" evidence="1">
    <location>
        <begin position="136"/>
        <end position="148"/>
    </location>
</feature>
<dbReference type="AlphaFoldDB" id="A0A9P4QF55"/>
<evidence type="ECO:0000313" key="2">
    <source>
        <dbReference type="EMBL" id="KAF2725105.1"/>
    </source>
</evidence>
<comment type="caution">
    <text evidence="2">The sequence shown here is derived from an EMBL/GenBank/DDBJ whole genome shotgun (WGS) entry which is preliminary data.</text>
</comment>
<feature type="region of interest" description="Disordered" evidence="1">
    <location>
        <begin position="1"/>
        <end position="21"/>
    </location>
</feature>
<feature type="compositionally biased region" description="Polar residues" evidence="1">
    <location>
        <begin position="90"/>
        <end position="99"/>
    </location>
</feature>
<dbReference type="OrthoDB" id="3557758at2759"/>
<evidence type="ECO:0000313" key="3">
    <source>
        <dbReference type="Proteomes" id="UP000799441"/>
    </source>
</evidence>
<feature type="region of interest" description="Disordered" evidence="1">
    <location>
        <begin position="33"/>
        <end position="64"/>
    </location>
</feature>
<feature type="compositionally biased region" description="Basic and acidic residues" evidence="1">
    <location>
        <begin position="423"/>
        <end position="438"/>
    </location>
</feature>